<dbReference type="AlphaFoldDB" id="A0AAW9K7Z5"/>
<evidence type="ECO:0000313" key="2">
    <source>
        <dbReference type="EMBL" id="MDZ7543704.1"/>
    </source>
</evidence>
<name>A0AAW9K7Z5_CLOPF</name>
<dbReference type="Proteomes" id="UP001288944">
    <property type="component" value="Unassembled WGS sequence"/>
</dbReference>
<dbReference type="Gene3D" id="3.20.20.80">
    <property type="entry name" value="Glycosidases"/>
    <property type="match status" value="1"/>
</dbReference>
<evidence type="ECO:0000313" key="3">
    <source>
        <dbReference type="Proteomes" id="UP001288944"/>
    </source>
</evidence>
<gene>
    <name evidence="2" type="ORF">GNF83_21560</name>
</gene>
<comment type="caution">
    <text evidence="2">The sequence shown here is derived from an EMBL/GenBank/DDBJ whole genome shotgun (WGS) entry which is preliminary data.</text>
</comment>
<feature type="non-terminal residue" evidence="2">
    <location>
        <position position="137"/>
    </location>
</feature>
<organism evidence="2 3">
    <name type="scientific">Clostridium perfringens</name>
    <dbReference type="NCBI Taxonomy" id="1502"/>
    <lineage>
        <taxon>Bacteria</taxon>
        <taxon>Bacillati</taxon>
        <taxon>Bacillota</taxon>
        <taxon>Clostridia</taxon>
        <taxon>Eubacteriales</taxon>
        <taxon>Clostridiaceae</taxon>
        <taxon>Clostridium</taxon>
    </lineage>
</organism>
<reference evidence="2" key="1">
    <citation type="submission" date="2019-11" db="EMBL/GenBank/DDBJ databases">
        <title>Characterization of Clostridium perfringens isolates from swine manure treated agricultural soils.</title>
        <authorList>
            <person name="Wushke S.T."/>
        </authorList>
    </citation>
    <scope>NUCLEOTIDE SEQUENCE</scope>
    <source>
        <strain evidence="2">X62</strain>
    </source>
</reference>
<feature type="domain" description="Endo-alpha-N-acetylgalactosaminidase" evidence="1">
    <location>
        <begin position="1"/>
        <end position="132"/>
    </location>
</feature>
<dbReference type="Pfam" id="PF12905">
    <property type="entry name" value="Glyco_hydro_101"/>
    <property type="match status" value="1"/>
</dbReference>
<feature type="non-terminal residue" evidence="2">
    <location>
        <position position="1"/>
    </location>
</feature>
<dbReference type="GO" id="GO:0033926">
    <property type="term" value="F:endo-alpha-N-acetylgalactosaminidase activity"/>
    <property type="evidence" value="ECO:0007669"/>
    <property type="project" value="InterPro"/>
</dbReference>
<evidence type="ECO:0000259" key="1">
    <source>
        <dbReference type="Pfam" id="PF12905"/>
    </source>
</evidence>
<dbReference type="InterPro" id="IPR025706">
    <property type="entry name" value="Endoa_GalNAc"/>
</dbReference>
<sequence length="137" mass="15280">GWLDQAYYVDQRADVVSGELFKRLDELKADAPDLGWVYVDVYTGNGWNAHQLGEKLNDLGFPVATEFHSPLEEHVIWNHWGSDPAYPNKGGTSEILRFIRNSTKDGFLSNPLLKGSKHLLSNGWGNNHSIEGVSGVE</sequence>
<protein>
    <recommendedName>
        <fullName evidence="1">Endo-alpha-N-acetylgalactosaminidase domain-containing protein</fullName>
    </recommendedName>
</protein>
<proteinExistence type="predicted"/>
<dbReference type="EMBL" id="WNUR01001510">
    <property type="protein sequence ID" value="MDZ7543704.1"/>
    <property type="molecule type" value="Genomic_DNA"/>
</dbReference>
<accession>A0AAW9K7Z5</accession>